<dbReference type="EMBL" id="HBKN01048017">
    <property type="protein sequence ID" value="CAE2338204.1"/>
    <property type="molecule type" value="Transcribed_RNA"/>
</dbReference>
<feature type="compositionally biased region" description="Basic and acidic residues" evidence="6">
    <location>
        <begin position="733"/>
        <end position="797"/>
    </location>
</feature>
<evidence type="ECO:0000313" key="10">
    <source>
        <dbReference type="EMBL" id="CAE2338208.1"/>
    </source>
</evidence>
<evidence type="ECO:0000259" key="7">
    <source>
        <dbReference type="PROSITE" id="PS51715"/>
    </source>
</evidence>
<evidence type="ECO:0000256" key="6">
    <source>
        <dbReference type="SAM" id="MobiDB-lite"/>
    </source>
</evidence>
<sequence length="1157" mass="128278">MVEALLNEDYKDGMGIPFIALEGDGDDARFRVTEEAKEFLSTLRAPVALASIVGRYRTGKSLLVNRMLLDVKGKGFQVGATVNSCTKGLWLWNKPLMTKLADGSEVKLLIIDTEGIGSLDADADHDAKIFALALLLSSYFIYNSVGSIDESALNNLSLVVELTKHIRTKSDREAGGEPETGAEFANFFPHFLWVVRDFTLLLVDENGNPFSPKQYLERALTPVQGFSEGVEVKNRIRRMLLAFFPNRDCVTLKRPVEDESKLQQLDQAEWSDFRPEFVEQVKLLRRKIYSSAPAKTLNGKMLDGFMLSHLAETYATAINTGTSLNIGDAWTQVSKSKNVKAVDDARKLYEASAAELEGKMPYSGEELQAHHKELSKAADKFFREHCIGHGAELDPYITSLTDALHDSFLTLQSKNESVARQVAEDSIKEAYAGLASMVEAKSFVSFQEYEKERLKIRSEYMEKTPDTPAKLEVLLAFMEYQIPVAAGLIAQHSTTQFEKTISEKDEELRNLKYELENEKKSNASAVEEVNTKLQHAQNQMSDLQEREKDLKQELERAVAAHKKELEEETSKLKGELDTVKKNMDQELTELKEKAKKDSARAEEENSSIQKKLALAEQQSKFMEEEKSRLQKQSSDAAAEVESLRSSKQNLEGDLKALRDELAAAKDKVGELESKVKSSQEEASRFKNEISQKESEAKMREEDLRKTTADAQSQSAKELEDLKLTLSKTKAELEAANGKMKEMEDEVRKGQAEKGSLEREKASTQAAEEKLQAEKKELEESLSKLKGELGTSEEEHNKLKAQLAKVEQEAKASEGKVKEKDARIQELESNLAVLKASGEKQENAKDGASADADEMRLLLERQARMQEAFNEESTKLNQRIHSLEQECDRYKEVIHKLSKKVEAANAAGFSGEGVGDMLQQLGGSWGQAVRNGISGLGKRGENAGAAAPSSSSPSIPPECSTLASGRSGAQQGARDSWVVLDNPEPRSRPKNEIVFKPVQQDVFAQVARQTNRSTEEVYRAHEAGRSSQGVAAASVGSGEKFSFARLRAAISKKVTGAINKVDEWADNVEGVLLGQTVYNSVPTSPPRPADGGFYHEVTASPEDRKSARGVLEGLAGSWAPTPESERNKARREKQDQPFDLRKGFSPMGAPRVEMQSEN</sequence>
<feature type="compositionally biased region" description="Basic and acidic residues" evidence="6">
    <location>
        <begin position="982"/>
        <end position="991"/>
    </location>
</feature>
<evidence type="ECO:0000256" key="1">
    <source>
        <dbReference type="ARBA" id="ARBA00004229"/>
    </source>
</evidence>
<dbReference type="EMBL" id="HBKN01048018">
    <property type="protein sequence ID" value="CAE2338208.1"/>
    <property type="molecule type" value="Transcribed_RNA"/>
</dbReference>
<feature type="compositionally biased region" description="Basic and acidic residues" evidence="6">
    <location>
        <begin position="805"/>
        <end position="821"/>
    </location>
</feature>
<dbReference type="Pfam" id="PF02263">
    <property type="entry name" value="GBP"/>
    <property type="match status" value="1"/>
</dbReference>
<feature type="compositionally biased region" description="Polar residues" evidence="6">
    <location>
        <begin position="960"/>
        <end position="969"/>
    </location>
</feature>
<dbReference type="EMBL" id="HBKN01048021">
    <property type="protein sequence ID" value="CAE2338214.1"/>
    <property type="molecule type" value="Transcribed_RNA"/>
</dbReference>
<dbReference type="CDD" id="cd01851">
    <property type="entry name" value="GBP"/>
    <property type="match status" value="1"/>
</dbReference>
<proteinExistence type="inferred from homology"/>
<keyword evidence="3" id="KW-0378">Hydrolase</keyword>
<gene>
    <name evidence="8" type="ORF">GTHE00462_LOCUS37504</name>
    <name evidence="9" type="ORF">GTHE00462_LOCUS37509</name>
    <name evidence="10" type="ORF">GTHE00462_LOCUS37510</name>
    <name evidence="11" type="ORF">GTHE00462_LOCUS37513</name>
    <name evidence="12" type="ORF">GTHE00462_LOCUS37516</name>
    <name evidence="13" type="ORF">GTHE00462_LOCUS37517</name>
</gene>
<dbReference type="SUPFAM" id="SSF57997">
    <property type="entry name" value="Tropomyosin"/>
    <property type="match status" value="1"/>
</dbReference>
<dbReference type="SUPFAM" id="SSF48340">
    <property type="entry name" value="Interferon-induced guanylate-binding protein 1 (GBP1), C-terminal domain"/>
    <property type="match status" value="1"/>
</dbReference>
<dbReference type="EMBL" id="HBKN01048026">
    <property type="protein sequence ID" value="CAE2338219.1"/>
    <property type="molecule type" value="Transcribed_RNA"/>
</dbReference>
<feature type="compositionally biased region" description="Basic and acidic residues" evidence="6">
    <location>
        <begin position="1122"/>
        <end position="1141"/>
    </location>
</feature>
<dbReference type="InterPro" id="IPR015894">
    <property type="entry name" value="Guanylate-bd_N"/>
</dbReference>
<dbReference type="Gene3D" id="1.10.287.1490">
    <property type="match status" value="1"/>
</dbReference>
<dbReference type="InterPro" id="IPR036543">
    <property type="entry name" value="Guanylate-bd_C_sf"/>
</dbReference>
<dbReference type="FunFam" id="3.40.50.300:FF:001470">
    <property type="entry name" value="Interferon-induced guanylate-binding protein 1"/>
    <property type="match status" value="1"/>
</dbReference>
<evidence type="ECO:0000313" key="9">
    <source>
        <dbReference type="EMBL" id="CAE2338204.1"/>
    </source>
</evidence>
<dbReference type="SUPFAM" id="SSF52540">
    <property type="entry name" value="P-loop containing nucleoside triphosphate hydrolases"/>
    <property type="match status" value="1"/>
</dbReference>
<dbReference type="Pfam" id="PF02841">
    <property type="entry name" value="GBP_C"/>
    <property type="match status" value="1"/>
</dbReference>
<comment type="similarity">
    <text evidence="5">Belongs to the TRAFAC class dynamin-like GTPase superfamily. GB1/RHD3 GTPase family.</text>
</comment>
<dbReference type="EMBL" id="HBKN01048025">
    <property type="protein sequence ID" value="CAE2338218.1"/>
    <property type="molecule type" value="Transcribed_RNA"/>
</dbReference>
<feature type="region of interest" description="Disordered" evidence="6">
    <location>
        <begin position="1079"/>
        <end position="1157"/>
    </location>
</feature>
<dbReference type="AlphaFoldDB" id="A0A6U6DF20"/>
<comment type="subcellular location">
    <subcellularLocation>
        <location evidence="1">Plastid</location>
        <location evidence="1">Chloroplast</location>
    </subcellularLocation>
</comment>
<evidence type="ECO:0000256" key="5">
    <source>
        <dbReference type="PROSITE-ProRule" id="PRU01052"/>
    </source>
</evidence>
<feature type="region of interest" description="Disordered" evidence="6">
    <location>
        <begin position="733"/>
        <end position="821"/>
    </location>
</feature>
<evidence type="ECO:0000313" key="13">
    <source>
        <dbReference type="EMBL" id="CAE2338219.1"/>
    </source>
</evidence>
<dbReference type="Gene3D" id="3.40.50.300">
    <property type="entry name" value="P-loop containing nucleotide triphosphate hydrolases"/>
    <property type="match status" value="1"/>
</dbReference>
<evidence type="ECO:0000256" key="3">
    <source>
        <dbReference type="ARBA" id="ARBA00022801"/>
    </source>
</evidence>
<dbReference type="GO" id="GO:0003924">
    <property type="term" value="F:GTPase activity"/>
    <property type="evidence" value="ECO:0007669"/>
    <property type="project" value="InterPro"/>
</dbReference>
<dbReference type="InterPro" id="IPR030386">
    <property type="entry name" value="G_GB1_RHD3_dom"/>
</dbReference>
<dbReference type="Gene3D" id="1.20.1000.10">
    <property type="entry name" value="Guanylate-binding protein, C-terminal domain"/>
    <property type="match status" value="1"/>
</dbReference>
<feature type="region of interest" description="Disordered" evidence="6">
    <location>
        <begin position="561"/>
        <end position="580"/>
    </location>
</feature>
<feature type="region of interest" description="Disordered" evidence="6">
    <location>
        <begin position="666"/>
        <end position="719"/>
    </location>
</feature>
<dbReference type="PANTHER" id="PTHR10751">
    <property type="entry name" value="GUANYLATE BINDING PROTEIN"/>
    <property type="match status" value="1"/>
</dbReference>
<evidence type="ECO:0000256" key="2">
    <source>
        <dbReference type="ARBA" id="ARBA00022741"/>
    </source>
</evidence>
<accession>A0A6U6DF20</accession>
<reference evidence="12" key="1">
    <citation type="submission" date="2021-01" db="EMBL/GenBank/DDBJ databases">
        <authorList>
            <person name="Corre E."/>
            <person name="Pelletier E."/>
            <person name="Niang G."/>
            <person name="Scheremetjew M."/>
            <person name="Finn R."/>
            <person name="Kale V."/>
            <person name="Holt S."/>
            <person name="Cochrane G."/>
            <person name="Meng A."/>
            <person name="Brown T."/>
            <person name="Cohen L."/>
        </authorList>
    </citation>
    <scope>NUCLEOTIDE SEQUENCE</scope>
    <source>
        <strain evidence="12">CCMP 2712</strain>
    </source>
</reference>
<dbReference type="GO" id="GO:0009507">
    <property type="term" value="C:chloroplast"/>
    <property type="evidence" value="ECO:0007669"/>
    <property type="project" value="UniProtKB-SubCell"/>
</dbReference>
<protein>
    <recommendedName>
        <fullName evidence="7">GB1/RHD3-type G domain-containing protein</fullName>
    </recommendedName>
</protein>
<feature type="domain" description="GB1/RHD3-type G" evidence="7">
    <location>
        <begin position="44"/>
        <end position="289"/>
    </location>
</feature>
<keyword evidence="2" id="KW-0547">Nucleotide-binding</keyword>
<feature type="compositionally biased region" description="Basic and acidic residues" evidence="6">
    <location>
        <begin position="591"/>
        <end position="603"/>
    </location>
</feature>
<evidence type="ECO:0000313" key="12">
    <source>
        <dbReference type="EMBL" id="CAE2338218.1"/>
    </source>
</evidence>
<evidence type="ECO:0000313" key="8">
    <source>
        <dbReference type="EMBL" id="CAE2338194.1"/>
    </source>
</evidence>
<dbReference type="PROSITE" id="PS51715">
    <property type="entry name" value="G_GB1_RHD3"/>
    <property type="match status" value="1"/>
</dbReference>
<evidence type="ECO:0000256" key="4">
    <source>
        <dbReference type="ARBA" id="ARBA00023134"/>
    </source>
</evidence>
<name>A0A6U6DF20_GUITH</name>
<feature type="compositionally biased region" description="Low complexity" evidence="6">
    <location>
        <begin position="942"/>
        <end position="952"/>
    </location>
</feature>
<dbReference type="EMBL" id="HBKN01048011">
    <property type="protein sequence ID" value="CAE2338194.1"/>
    <property type="molecule type" value="Transcribed_RNA"/>
</dbReference>
<dbReference type="InterPro" id="IPR027417">
    <property type="entry name" value="P-loop_NTPase"/>
</dbReference>
<evidence type="ECO:0000313" key="11">
    <source>
        <dbReference type="EMBL" id="CAE2338214.1"/>
    </source>
</evidence>
<feature type="region of interest" description="Disordered" evidence="6">
    <location>
        <begin position="930"/>
        <end position="991"/>
    </location>
</feature>
<feature type="region of interest" description="Disordered" evidence="6">
    <location>
        <begin position="591"/>
        <end position="651"/>
    </location>
</feature>
<dbReference type="InterPro" id="IPR003191">
    <property type="entry name" value="Guanylate-bd/ATL_C"/>
</dbReference>
<organism evidence="12">
    <name type="scientific">Guillardia theta</name>
    <name type="common">Cryptophyte</name>
    <name type="synonym">Cryptomonas phi</name>
    <dbReference type="NCBI Taxonomy" id="55529"/>
    <lineage>
        <taxon>Eukaryota</taxon>
        <taxon>Cryptophyceae</taxon>
        <taxon>Pyrenomonadales</taxon>
        <taxon>Geminigeraceae</taxon>
        <taxon>Guillardia</taxon>
    </lineage>
</organism>
<keyword evidence="4" id="KW-0342">GTP-binding</keyword>
<feature type="compositionally biased region" description="Basic and acidic residues" evidence="6">
    <location>
        <begin position="666"/>
        <end position="707"/>
    </location>
</feature>
<dbReference type="GO" id="GO:0005525">
    <property type="term" value="F:GTP binding"/>
    <property type="evidence" value="ECO:0007669"/>
    <property type="project" value="UniProtKB-KW"/>
</dbReference>